<dbReference type="PANTHER" id="PTHR24559">
    <property type="entry name" value="TRANSPOSON TY3-I GAG-POL POLYPROTEIN"/>
    <property type="match status" value="1"/>
</dbReference>
<dbReference type="Gene3D" id="3.30.70.270">
    <property type="match status" value="1"/>
</dbReference>
<reference evidence="2 3" key="1">
    <citation type="submission" date="2020-02" db="EMBL/GenBank/DDBJ databases">
        <authorList>
            <person name="Ferguson B K."/>
        </authorList>
    </citation>
    <scope>NUCLEOTIDE SEQUENCE [LARGE SCALE GENOMIC DNA]</scope>
</reference>
<proteinExistence type="predicted"/>
<dbReference type="EMBL" id="CADCXV010000754">
    <property type="protein sequence ID" value="CAB0034770.1"/>
    <property type="molecule type" value="Genomic_DNA"/>
</dbReference>
<keyword evidence="3" id="KW-1185">Reference proteome</keyword>
<organism evidence="2 3">
    <name type="scientific">Trichogramma brassicae</name>
    <dbReference type="NCBI Taxonomy" id="86971"/>
    <lineage>
        <taxon>Eukaryota</taxon>
        <taxon>Metazoa</taxon>
        <taxon>Ecdysozoa</taxon>
        <taxon>Arthropoda</taxon>
        <taxon>Hexapoda</taxon>
        <taxon>Insecta</taxon>
        <taxon>Pterygota</taxon>
        <taxon>Neoptera</taxon>
        <taxon>Endopterygota</taxon>
        <taxon>Hymenoptera</taxon>
        <taxon>Apocrita</taxon>
        <taxon>Proctotrupomorpha</taxon>
        <taxon>Chalcidoidea</taxon>
        <taxon>Trichogrammatidae</taxon>
        <taxon>Trichogramma</taxon>
    </lineage>
</organism>
<dbReference type="GO" id="GO:0071897">
    <property type="term" value="P:DNA biosynthetic process"/>
    <property type="evidence" value="ECO:0007669"/>
    <property type="project" value="UniProtKB-ARBA"/>
</dbReference>
<dbReference type="InterPro" id="IPR021109">
    <property type="entry name" value="Peptidase_aspartic_dom_sf"/>
</dbReference>
<dbReference type="Proteomes" id="UP000479190">
    <property type="component" value="Unassembled WGS sequence"/>
</dbReference>
<dbReference type="InterPro" id="IPR053134">
    <property type="entry name" value="RNA-dir_DNA_polymerase"/>
</dbReference>
<sequence length="548" mass="59757">MDRGLLGGGEARRSSFRRSRRSRVPSEGSDAGTSSLRRNFGVAIAKPRKDSGKVSNSRPAGRGGSGCRFFRAFCRLAAAVLGVTSTVASADECTVAPPAQAQSPCLSRPTEASVLQLLQERRPRICTLLEARSSGKFKLQAESRDGCGSDSSEVQRRNHHKAIVAITAAGQNDPPIISIRCPELKNAIVTFLVDTGSDLNLLKNSRVSEGALIDTQKLYTLYGISDGIVATQGRTNITLGGAKCSVNIVDDNFSISFDGILGMEFLREQQAVLSFKENELVINNADITKIPFINYDTLFLPARTKTLVAVKLQPNSASNGYVPLDDAGPGIFAGECLVRNASNEAKLFFINATVENVELTMAPVALVAFDTVDKKAVRIARLVSGEATSASPVERVDKIMQSLALEGLNGEEMKSVKEIVSKFPFQFYLPLDKLNLTGSGAHRIVTSDDIPINIKQYRHPPHLRDEMRKHVQELIDNDIVEESESPYNSPLWIVPKKAGPDGVKKWHLVNDFRALNEKTIASAYPLPQITEILDQLGKSKYFSTLDLQ</sequence>
<protein>
    <recommendedName>
        <fullName evidence="4">Peptidase A2 domain-containing protein</fullName>
    </recommendedName>
</protein>
<evidence type="ECO:0000256" key="1">
    <source>
        <dbReference type="SAM" id="MobiDB-lite"/>
    </source>
</evidence>
<feature type="region of interest" description="Disordered" evidence="1">
    <location>
        <begin position="1"/>
        <end position="39"/>
    </location>
</feature>
<evidence type="ECO:0008006" key="4">
    <source>
        <dbReference type="Google" id="ProtNLM"/>
    </source>
</evidence>
<dbReference type="SUPFAM" id="SSF56672">
    <property type="entry name" value="DNA/RNA polymerases"/>
    <property type="match status" value="1"/>
</dbReference>
<evidence type="ECO:0000313" key="3">
    <source>
        <dbReference type="Proteomes" id="UP000479190"/>
    </source>
</evidence>
<dbReference type="InterPro" id="IPR043128">
    <property type="entry name" value="Rev_trsase/Diguanyl_cyclase"/>
</dbReference>
<dbReference type="Gene3D" id="3.10.10.10">
    <property type="entry name" value="HIV Type 1 Reverse Transcriptase, subunit A, domain 1"/>
    <property type="match status" value="1"/>
</dbReference>
<dbReference type="InterPro" id="IPR043502">
    <property type="entry name" value="DNA/RNA_pol_sf"/>
</dbReference>
<dbReference type="Gene3D" id="2.40.70.10">
    <property type="entry name" value="Acid Proteases"/>
    <property type="match status" value="1"/>
</dbReference>
<dbReference type="AlphaFoldDB" id="A0A6H5IH77"/>
<dbReference type="OrthoDB" id="7616938at2759"/>
<feature type="compositionally biased region" description="Basic residues" evidence="1">
    <location>
        <begin position="14"/>
        <end position="23"/>
    </location>
</feature>
<accession>A0A6H5IH77</accession>
<gene>
    <name evidence="2" type="ORF">TBRA_LOCUS6668</name>
</gene>
<dbReference type="SUPFAM" id="SSF50630">
    <property type="entry name" value="Acid proteases"/>
    <property type="match status" value="1"/>
</dbReference>
<dbReference type="PANTHER" id="PTHR24559:SF435">
    <property type="entry name" value="RIBONUCLEASE H"/>
    <property type="match status" value="1"/>
</dbReference>
<name>A0A6H5IH77_9HYME</name>
<evidence type="ECO:0000313" key="2">
    <source>
        <dbReference type="EMBL" id="CAB0034770.1"/>
    </source>
</evidence>